<evidence type="ECO:0000256" key="1">
    <source>
        <dbReference type="ARBA" id="ARBA00004496"/>
    </source>
</evidence>
<gene>
    <name evidence="6" type="ORF">DFP72DRAFT_1009618</name>
</gene>
<dbReference type="SUPFAM" id="SSF159245">
    <property type="entry name" value="AttH-like"/>
    <property type="match status" value="1"/>
</dbReference>
<dbReference type="InterPro" id="IPR013931">
    <property type="entry name" value="Svf1-like_N"/>
</dbReference>
<reference evidence="6 7" key="1">
    <citation type="submission" date="2020-07" db="EMBL/GenBank/DDBJ databases">
        <title>Comparative genomics of pyrophilous fungi reveals a link between fire events and developmental genes.</title>
        <authorList>
            <consortium name="DOE Joint Genome Institute"/>
            <person name="Steindorff A.S."/>
            <person name="Carver A."/>
            <person name="Calhoun S."/>
            <person name="Stillman K."/>
            <person name="Liu H."/>
            <person name="Lipzen A."/>
            <person name="Pangilinan J."/>
            <person name="Labutti K."/>
            <person name="Bruns T.D."/>
            <person name="Grigoriev I.V."/>
        </authorList>
    </citation>
    <scope>NUCLEOTIDE SEQUENCE [LARGE SCALE GENOMIC DNA]</scope>
    <source>
        <strain evidence="6 7">CBS 144469</strain>
    </source>
</reference>
<comment type="subcellular location">
    <subcellularLocation>
        <location evidence="1">Cytoplasm</location>
    </subcellularLocation>
</comment>
<feature type="domain" description="Svf1-like N-terminal" evidence="4">
    <location>
        <begin position="50"/>
        <end position="221"/>
    </location>
</feature>
<dbReference type="Pfam" id="PF17187">
    <property type="entry name" value="Svf1_C"/>
    <property type="match status" value="1"/>
</dbReference>
<dbReference type="PANTHER" id="PTHR47107">
    <property type="entry name" value="SVF1-LIKE PROTEIN YDR222W-RELATED"/>
    <property type="match status" value="1"/>
</dbReference>
<accession>A0A8H6HWI7</accession>
<evidence type="ECO:0000259" key="4">
    <source>
        <dbReference type="Pfam" id="PF08622"/>
    </source>
</evidence>
<comment type="caution">
    <text evidence="6">The sequence shown here is derived from an EMBL/GenBank/DDBJ whole genome shotgun (WGS) entry which is preliminary data.</text>
</comment>
<dbReference type="Proteomes" id="UP000521943">
    <property type="component" value="Unassembled WGS sequence"/>
</dbReference>
<dbReference type="Pfam" id="PF08622">
    <property type="entry name" value="Svf1"/>
    <property type="match status" value="1"/>
</dbReference>
<dbReference type="AlphaFoldDB" id="A0A8H6HWI7"/>
<dbReference type="PANTHER" id="PTHR47107:SF1">
    <property type="entry name" value="CERAMIDE-BINDING PROTEIN SVF1-RELATED"/>
    <property type="match status" value="1"/>
</dbReference>
<keyword evidence="7" id="KW-1185">Reference proteome</keyword>
<evidence type="ECO:0000313" key="6">
    <source>
        <dbReference type="EMBL" id="KAF6754515.1"/>
    </source>
</evidence>
<sequence length="431" mass="46750">MFSSFFSAAPPVDPTAPNFHSVTTNVSDSDLFGPLEPKDMEWACAGGFVTETQTFYIIADDGRNIMYQLIHSSVGLWYPTLQFNCKIYDPKTGESIWKSINVANFVTPPPGLDKRSAKSDQCSITYQSKPGSDHPESYLLSANLGVDLQVSLEVSRPATAPGWKLGKGPKGGFSYFGPDLEKPEGYVVHRFWPLTEVEGHLIINGKAESLTGSGMFVHAIQGMRPNLVASSWDFHHFQSKELGGVSAIQMEFVTCDTHGRHGAGSGPVTVNVGSLVINKKLVTVTGRTTWPGEKDESTIVSKSTHLKNILDPHTGYQKPSELDVEWSGPSLVADAPGTVSGKVFMDVGDVDQPKGLIERVDILAEIPYVLKAAVSYVAGTKPFMYQWINPTKIHLTGPEAIAPGLSEGVDVEGRMYTESTFISLIPEKVAA</sequence>
<keyword evidence="3" id="KW-0963">Cytoplasm</keyword>
<dbReference type="EMBL" id="JACGCI010000034">
    <property type="protein sequence ID" value="KAF6754515.1"/>
    <property type="molecule type" value="Genomic_DNA"/>
</dbReference>
<dbReference type="InterPro" id="IPR033394">
    <property type="entry name" value="Svf1-like_C"/>
</dbReference>
<dbReference type="GO" id="GO:0005737">
    <property type="term" value="C:cytoplasm"/>
    <property type="evidence" value="ECO:0007669"/>
    <property type="project" value="UniProtKB-SubCell"/>
</dbReference>
<proteinExistence type="inferred from homology"/>
<name>A0A8H6HWI7_9AGAR</name>
<dbReference type="GO" id="GO:0006979">
    <property type="term" value="P:response to oxidative stress"/>
    <property type="evidence" value="ECO:0007669"/>
    <property type="project" value="InterPro"/>
</dbReference>
<dbReference type="OrthoDB" id="2590239at2759"/>
<protein>
    <submittedName>
        <fullName evidence="6">Survival factor 1</fullName>
    </submittedName>
</protein>
<evidence type="ECO:0000259" key="5">
    <source>
        <dbReference type="Pfam" id="PF17187"/>
    </source>
</evidence>
<dbReference type="InterPro" id="IPR051385">
    <property type="entry name" value="Ceramide-binding_SVF1"/>
</dbReference>
<evidence type="ECO:0000256" key="3">
    <source>
        <dbReference type="ARBA" id="ARBA00022490"/>
    </source>
</evidence>
<feature type="domain" description="Svf1-like C-terminal" evidence="5">
    <location>
        <begin position="223"/>
        <end position="423"/>
    </location>
</feature>
<evidence type="ECO:0000256" key="2">
    <source>
        <dbReference type="ARBA" id="ARBA00009069"/>
    </source>
</evidence>
<organism evidence="6 7">
    <name type="scientific">Ephemerocybe angulata</name>
    <dbReference type="NCBI Taxonomy" id="980116"/>
    <lineage>
        <taxon>Eukaryota</taxon>
        <taxon>Fungi</taxon>
        <taxon>Dikarya</taxon>
        <taxon>Basidiomycota</taxon>
        <taxon>Agaricomycotina</taxon>
        <taxon>Agaricomycetes</taxon>
        <taxon>Agaricomycetidae</taxon>
        <taxon>Agaricales</taxon>
        <taxon>Agaricineae</taxon>
        <taxon>Psathyrellaceae</taxon>
        <taxon>Ephemerocybe</taxon>
    </lineage>
</organism>
<comment type="similarity">
    <text evidence="2">Belongs to the SVF1 family.</text>
</comment>
<evidence type="ECO:0000313" key="7">
    <source>
        <dbReference type="Proteomes" id="UP000521943"/>
    </source>
</evidence>